<gene>
    <name evidence="5" type="ORF">Cenrod_0933</name>
</gene>
<dbReference type="PIRSF" id="PIRSF002097">
    <property type="entry name" value="DNA-binding_Fis"/>
    <property type="match status" value="1"/>
</dbReference>
<evidence type="ECO:0000259" key="4">
    <source>
        <dbReference type="Pfam" id="PF02954"/>
    </source>
</evidence>
<dbReference type="HOGENOM" id="CLU_158040_2_1_4"/>
<reference evidence="5 6" key="1">
    <citation type="journal article" date="2013" name="Genome Biol.">
        <title>Genomic analysis reveals key aspects of prokaryotic symbiosis in the phototrophic consortium "Chlorochromatium aggregatum".</title>
        <authorList>
            <person name="Liu Z."/>
            <person name="Muller J."/>
            <person name="Li T."/>
            <person name="Alvey R.M."/>
            <person name="Vogl K."/>
            <person name="Frigaard N.U."/>
            <person name="Rockwell N.C."/>
            <person name="Boyd E.S."/>
            <person name="Tomsho L.P."/>
            <person name="Schuster S.C."/>
            <person name="Henke P."/>
            <person name="Rohde M."/>
            <person name="Overmann J."/>
            <person name="Bryant D.A."/>
        </authorList>
    </citation>
    <scope>NUCLEOTIDE SEQUENCE [LARGE SCALE GENOMIC DNA]</scope>
    <source>
        <strain evidence="5">CR</strain>
    </source>
</reference>
<dbReference type="Pfam" id="PF02954">
    <property type="entry name" value="HTH_8"/>
    <property type="match status" value="1"/>
</dbReference>
<evidence type="ECO:0000256" key="3">
    <source>
        <dbReference type="ARBA" id="ARBA00029540"/>
    </source>
</evidence>
<dbReference type="EMBL" id="CP004885">
    <property type="protein sequence ID" value="AGX87036.1"/>
    <property type="molecule type" value="Genomic_DNA"/>
</dbReference>
<dbReference type="Proteomes" id="UP000017184">
    <property type="component" value="Chromosome"/>
</dbReference>
<keyword evidence="2" id="KW-0238">DNA-binding</keyword>
<dbReference type="Gene3D" id="1.10.10.60">
    <property type="entry name" value="Homeodomain-like"/>
    <property type="match status" value="1"/>
</dbReference>
<dbReference type="AlphaFoldDB" id="U5N690"/>
<sequence>MKTIPIAESVRANLQKYLDDLQGIPPTNLHAMLMAAVEKPLLEFVLERTGNNQSLASQWLGIHRNTLRKKMQEQDLLL</sequence>
<dbReference type="InterPro" id="IPR009057">
    <property type="entry name" value="Homeodomain-like_sf"/>
</dbReference>
<dbReference type="InterPro" id="IPR050207">
    <property type="entry name" value="Trans_regulatory_Fis"/>
</dbReference>
<dbReference type="eggNOG" id="COG2901">
    <property type="taxonomic scope" value="Bacteria"/>
</dbReference>
<dbReference type="PANTHER" id="PTHR47918:SF1">
    <property type="entry name" value="DNA-BINDING PROTEIN FIS"/>
    <property type="match status" value="1"/>
</dbReference>
<proteinExistence type="inferred from homology"/>
<evidence type="ECO:0000313" key="5">
    <source>
        <dbReference type="EMBL" id="AGX87036.1"/>
    </source>
</evidence>
<comment type="similarity">
    <text evidence="1">Belongs to the transcriptional regulatory Fis family.</text>
</comment>
<name>U5N690_9BURK</name>
<organism evidence="5 6">
    <name type="scientific">Candidatus Symbiobacter mobilis CR</name>
    <dbReference type="NCBI Taxonomy" id="946483"/>
    <lineage>
        <taxon>Bacteria</taxon>
        <taxon>Pseudomonadati</taxon>
        <taxon>Pseudomonadota</taxon>
        <taxon>Betaproteobacteria</taxon>
        <taxon>Burkholderiales</taxon>
        <taxon>Comamonadaceae</taxon>
    </lineage>
</organism>
<dbReference type="KEGG" id="cbx:Cenrod_0933"/>
<evidence type="ECO:0000256" key="1">
    <source>
        <dbReference type="ARBA" id="ARBA00008559"/>
    </source>
</evidence>
<accession>U5N690</accession>
<dbReference type="GO" id="GO:0043565">
    <property type="term" value="F:sequence-specific DNA binding"/>
    <property type="evidence" value="ECO:0007669"/>
    <property type="project" value="InterPro"/>
</dbReference>
<dbReference type="STRING" id="946483.Cenrod_0933"/>
<dbReference type="SUPFAM" id="SSF46689">
    <property type="entry name" value="Homeodomain-like"/>
    <property type="match status" value="1"/>
</dbReference>
<evidence type="ECO:0000256" key="2">
    <source>
        <dbReference type="ARBA" id="ARBA00023125"/>
    </source>
</evidence>
<dbReference type="GO" id="GO:0006355">
    <property type="term" value="P:regulation of DNA-templated transcription"/>
    <property type="evidence" value="ECO:0007669"/>
    <property type="project" value="InterPro"/>
</dbReference>
<dbReference type="PRINTS" id="PR01590">
    <property type="entry name" value="HTHFIS"/>
</dbReference>
<protein>
    <recommendedName>
        <fullName evidence="3">Putative Fis-like DNA-binding protein</fullName>
    </recommendedName>
</protein>
<evidence type="ECO:0000313" key="6">
    <source>
        <dbReference type="Proteomes" id="UP000017184"/>
    </source>
</evidence>
<dbReference type="PANTHER" id="PTHR47918">
    <property type="entry name" value="DNA-BINDING PROTEIN FIS"/>
    <property type="match status" value="1"/>
</dbReference>
<dbReference type="OrthoDB" id="9802388at2"/>
<keyword evidence="6" id="KW-1185">Reference proteome</keyword>
<dbReference type="InterPro" id="IPR005412">
    <property type="entry name" value="Fis_DNA-bd"/>
</dbReference>
<dbReference type="RefSeq" id="WP_022771856.1">
    <property type="nucleotide sequence ID" value="NC_022576.1"/>
</dbReference>
<dbReference type="InterPro" id="IPR002197">
    <property type="entry name" value="HTH_Fis"/>
</dbReference>
<feature type="domain" description="DNA binding HTH" evidence="4">
    <location>
        <begin position="35"/>
        <end position="73"/>
    </location>
</feature>